<dbReference type="Pfam" id="PF03741">
    <property type="entry name" value="TerC"/>
    <property type="match status" value="1"/>
</dbReference>
<comment type="subcellular location">
    <subcellularLocation>
        <location evidence="1">Membrane</location>
        <topology evidence="1">Multi-pass membrane protein</topology>
    </subcellularLocation>
</comment>
<evidence type="ECO:0000256" key="4">
    <source>
        <dbReference type="ARBA" id="ARBA00022989"/>
    </source>
</evidence>
<feature type="transmembrane region" description="Helical" evidence="6">
    <location>
        <begin position="69"/>
        <end position="89"/>
    </location>
</feature>
<feature type="transmembrane region" description="Helical" evidence="6">
    <location>
        <begin position="6"/>
        <end position="31"/>
    </location>
</feature>
<keyword evidence="9" id="KW-1185">Reference proteome</keyword>
<evidence type="ECO:0008006" key="11">
    <source>
        <dbReference type="Google" id="ProtNLM"/>
    </source>
</evidence>
<feature type="transmembrane region" description="Helical" evidence="6">
    <location>
        <begin position="101"/>
        <end position="118"/>
    </location>
</feature>
<dbReference type="Proteomes" id="UP000076476">
    <property type="component" value="Unassembled WGS sequence"/>
</dbReference>
<evidence type="ECO:0000256" key="6">
    <source>
        <dbReference type="SAM" id="Phobius"/>
    </source>
</evidence>
<evidence type="ECO:0000256" key="1">
    <source>
        <dbReference type="ARBA" id="ARBA00004141"/>
    </source>
</evidence>
<evidence type="ECO:0000256" key="3">
    <source>
        <dbReference type="ARBA" id="ARBA00022692"/>
    </source>
</evidence>
<dbReference type="InterPro" id="IPR005496">
    <property type="entry name" value="Integral_membrane_TerC"/>
</dbReference>
<dbReference type="RefSeq" id="WP_063387001.1">
    <property type="nucleotide sequence ID" value="NZ_CP017703.1"/>
</dbReference>
<feature type="transmembrane region" description="Helical" evidence="6">
    <location>
        <begin position="43"/>
        <end position="63"/>
    </location>
</feature>
<dbReference type="EMBL" id="LWBR01000011">
    <property type="protein sequence ID" value="KZN97306.1"/>
    <property type="molecule type" value="Genomic_DNA"/>
</dbReference>
<feature type="transmembrane region" description="Helical" evidence="6">
    <location>
        <begin position="160"/>
        <end position="178"/>
    </location>
</feature>
<dbReference type="GeneID" id="301125400"/>
<evidence type="ECO:0000256" key="2">
    <source>
        <dbReference type="ARBA" id="ARBA00007511"/>
    </source>
</evidence>
<sequence length="218" mass="23911">MDEQFFTSLFLIIGIDLILGGDNAIVIALACRNLPENQRRKGILFGTMLAILSRILLTLLAVHLLNIPFLQFFGGLFLMYIAFLLLTGNEGEHTSVKSHRSLWKAIQTIVLADIFMGFDNVIAVAGAAGGNIFLVITGLLISIPIIIWGSRFIMSAMSRFPLLIYGGGGILAYTAGKMMATDEKMTPLLKTEAVAQTLPYFTACLILFFALLYNITKK</sequence>
<evidence type="ECO:0000313" key="10">
    <source>
        <dbReference type="Proteomes" id="UP000214606"/>
    </source>
</evidence>
<evidence type="ECO:0000313" key="9">
    <source>
        <dbReference type="Proteomes" id="UP000076476"/>
    </source>
</evidence>
<feature type="transmembrane region" description="Helical" evidence="6">
    <location>
        <begin position="198"/>
        <end position="216"/>
    </location>
</feature>
<evidence type="ECO:0000256" key="5">
    <source>
        <dbReference type="ARBA" id="ARBA00023136"/>
    </source>
</evidence>
<dbReference type="InterPro" id="IPR022301">
    <property type="entry name" value="Integral_membrane_YjbE"/>
</dbReference>
<dbReference type="KEGG" id="apak:AP3564_10135"/>
<dbReference type="NCBIfam" id="TIGR03717">
    <property type="entry name" value="R_switched_YjbE"/>
    <property type="match status" value="1"/>
</dbReference>
<keyword evidence="5 6" id="KW-0472">Membrane</keyword>
<feature type="transmembrane region" description="Helical" evidence="6">
    <location>
        <begin position="124"/>
        <end position="148"/>
    </location>
</feature>
<dbReference type="PANTHER" id="PTHR30238">
    <property type="entry name" value="MEMBRANE BOUND PREDICTED REDOX MODULATOR"/>
    <property type="match status" value="1"/>
</dbReference>
<name>A0A165YPB3_9BACI</name>
<protein>
    <recommendedName>
        <fullName evidence="11">Membrane protein YjbE</fullName>
    </recommendedName>
</protein>
<reference evidence="8 9" key="1">
    <citation type="submission" date="2016-04" db="EMBL/GenBank/DDBJ databases">
        <title>Draft genome sequence of Aeribacillus pallidus 8m3 from petroleum reservoir.</title>
        <authorList>
            <person name="Poltaraus A.B."/>
            <person name="Nazina T.N."/>
            <person name="Tourova T.P."/>
            <person name="Malakho S.M."/>
            <person name="Korshunova A.V."/>
            <person name="Sokolova D.S."/>
        </authorList>
    </citation>
    <scope>NUCLEOTIDE SEQUENCE [LARGE SCALE GENOMIC DNA]</scope>
    <source>
        <strain evidence="8 9">8m3</strain>
    </source>
</reference>
<keyword evidence="4 6" id="KW-1133">Transmembrane helix</keyword>
<dbReference type="GO" id="GO:0016020">
    <property type="term" value="C:membrane"/>
    <property type="evidence" value="ECO:0007669"/>
    <property type="project" value="UniProtKB-SubCell"/>
</dbReference>
<comment type="similarity">
    <text evidence="2">Belongs to the TerC family.</text>
</comment>
<accession>A0A161X0P5</accession>
<reference evidence="7 10" key="2">
    <citation type="submission" date="2016-10" db="EMBL/GenBank/DDBJ databases">
        <title>The whole genome sequencing and assembly of Aeribacillus pallidus KCTC3564 strain.</title>
        <authorList>
            <person name="Lee Y.-J."/>
            <person name="Park M.-K."/>
            <person name="Yi H."/>
            <person name="Bahn Y.-S."/>
            <person name="Kim J.F."/>
            <person name="Lee D.-W."/>
        </authorList>
    </citation>
    <scope>NUCLEOTIDE SEQUENCE [LARGE SCALE GENOMIC DNA]</scope>
    <source>
        <strain evidence="7 10">KCTC3564</strain>
    </source>
</reference>
<dbReference type="OrthoDB" id="5295733at2"/>
<proteinExistence type="inferred from homology"/>
<dbReference type="Proteomes" id="UP000214606">
    <property type="component" value="Chromosome"/>
</dbReference>
<dbReference type="EMBL" id="CP017703">
    <property type="protein sequence ID" value="ASS90531.1"/>
    <property type="molecule type" value="Genomic_DNA"/>
</dbReference>
<organism evidence="8 9">
    <name type="scientific">Aeribacillus pallidus</name>
    <dbReference type="NCBI Taxonomy" id="33936"/>
    <lineage>
        <taxon>Bacteria</taxon>
        <taxon>Bacillati</taxon>
        <taxon>Bacillota</taxon>
        <taxon>Bacilli</taxon>
        <taxon>Bacillales</taxon>
        <taxon>Bacillaceae</taxon>
        <taxon>Aeribacillus</taxon>
    </lineage>
</organism>
<evidence type="ECO:0000313" key="7">
    <source>
        <dbReference type="EMBL" id="ASS90531.1"/>
    </source>
</evidence>
<dbReference type="PANTHER" id="PTHR30238:SF4">
    <property type="entry name" value="SLL1022 PROTEIN"/>
    <property type="match status" value="1"/>
</dbReference>
<dbReference type="AlphaFoldDB" id="A0A165YPB3"/>
<accession>A0A165YPB3</accession>
<evidence type="ECO:0000313" key="8">
    <source>
        <dbReference type="EMBL" id="KZN97306.1"/>
    </source>
</evidence>
<gene>
    <name evidence="7" type="ORF">AP3564_10135</name>
    <name evidence="8" type="ORF">AZI98_03955</name>
</gene>
<keyword evidence="3 6" id="KW-0812">Transmembrane</keyword>